<dbReference type="OrthoDB" id="19182at2759"/>
<evidence type="ECO:0000313" key="2">
    <source>
        <dbReference type="EMBL" id="OWK14405.1"/>
    </source>
</evidence>
<reference evidence="2 3" key="1">
    <citation type="journal article" date="2018" name="Mol. Genet. Genomics">
        <title>The red deer Cervus elaphus genome CerEla1.0: sequencing, annotating, genes, and chromosomes.</title>
        <authorList>
            <person name="Bana N.A."/>
            <person name="Nyiri A."/>
            <person name="Nagy J."/>
            <person name="Frank K."/>
            <person name="Nagy T."/>
            <person name="Steger V."/>
            <person name="Schiller M."/>
            <person name="Lakatos P."/>
            <person name="Sugar L."/>
            <person name="Horn P."/>
            <person name="Barta E."/>
            <person name="Orosz L."/>
        </authorList>
    </citation>
    <scope>NUCLEOTIDE SEQUENCE [LARGE SCALE GENOMIC DNA]</scope>
    <source>
        <strain evidence="2">Hungarian</strain>
    </source>
</reference>
<dbReference type="GO" id="GO:0003676">
    <property type="term" value="F:nucleic acid binding"/>
    <property type="evidence" value="ECO:0007669"/>
    <property type="project" value="InterPro"/>
</dbReference>
<dbReference type="GO" id="GO:0006289">
    <property type="term" value="P:nucleotide-excision repair"/>
    <property type="evidence" value="ECO:0007669"/>
    <property type="project" value="TreeGrafter"/>
</dbReference>
<protein>
    <recommendedName>
        <fullName evidence="1">ATP-dependent helicase C-terminal domain-containing protein</fullName>
    </recommendedName>
</protein>
<keyword evidence="3" id="KW-1185">Reference proteome</keyword>
<dbReference type="GO" id="GO:1990918">
    <property type="term" value="P:double-strand break repair involved in meiotic recombination"/>
    <property type="evidence" value="ECO:0007669"/>
    <property type="project" value="TreeGrafter"/>
</dbReference>
<dbReference type="AlphaFoldDB" id="A0A212D815"/>
<dbReference type="InterPro" id="IPR045028">
    <property type="entry name" value="DinG/Rad3-like"/>
</dbReference>
<feature type="domain" description="ATP-dependent helicase C-terminal" evidence="1">
    <location>
        <begin position="2"/>
        <end position="94"/>
    </location>
</feature>
<proteinExistence type="predicted"/>
<dbReference type="Proteomes" id="UP000242450">
    <property type="component" value="Chromosome 5"/>
</dbReference>
<dbReference type="InterPro" id="IPR027417">
    <property type="entry name" value="P-loop_NTPase"/>
</dbReference>
<dbReference type="GO" id="GO:0005524">
    <property type="term" value="F:ATP binding"/>
    <property type="evidence" value="ECO:0007669"/>
    <property type="project" value="InterPro"/>
</dbReference>
<feature type="non-terminal residue" evidence="2">
    <location>
        <position position="1"/>
    </location>
</feature>
<evidence type="ECO:0000259" key="1">
    <source>
        <dbReference type="SMART" id="SM00491"/>
    </source>
</evidence>
<organism evidence="2 3">
    <name type="scientific">Cervus elaphus hippelaphus</name>
    <name type="common">European red deer</name>
    <dbReference type="NCBI Taxonomy" id="46360"/>
    <lineage>
        <taxon>Eukaryota</taxon>
        <taxon>Metazoa</taxon>
        <taxon>Chordata</taxon>
        <taxon>Craniata</taxon>
        <taxon>Vertebrata</taxon>
        <taxon>Euteleostomi</taxon>
        <taxon>Mammalia</taxon>
        <taxon>Eutheria</taxon>
        <taxon>Laurasiatheria</taxon>
        <taxon>Artiodactyla</taxon>
        <taxon>Ruminantia</taxon>
        <taxon>Pecora</taxon>
        <taxon>Cervidae</taxon>
        <taxon>Cervinae</taxon>
        <taxon>Cervus</taxon>
    </lineage>
</organism>
<dbReference type="EMBL" id="MKHE01000005">
    <property type="protein sequence ID" value="OWK14405.1"/>
    <property type="molecule type" value="Genomic_DNA"/>
</dbReference>
<dbReference type="GO" id="GO:0005634">
    <property type="term" value="C:nucleus"/>
    <property type="evidence" value="ECO:0007669"/>
    <property type="project" value="TreeGrafter"/>
</dbReference>
<dbReference type="Pfam" id="PF13307">
    <property type="entry name" value="Helicase_C_2"/>
    <property type="match status" value="1"/>
</dbReference>
<feature type="non-terminal residue" evidence="2">
    <location>
        <position position="94"/>
    </location>
</feature>
<comment type="caution">
    <text evidence="2">The sequence shown here is derived from an EMBL/GenBank/DDBJ whole genome shotgun (WGS) entry which is preliminary data.</text>
</comment>
<dbReference type="Gene3D" id="3.40.50.300">
    <property type="entry name" value="P-loop containing nucleotide triphosphate hydrolases"/>
    <property type="match status" value="1"/>
</dbReference>
<dbReference type="PANTHER" id="PTHR11472">
    <property type="entry name" value="DNA REPAIR DEAD HELICASE RAD3/XP-D SUBFAMILY MEMBER"/>
    <property type="match status" value="1"/>
</dbReference>
<dbReference type="SMART" id="SM00491">
    <property type="entry name" value="HELICc2"/>
    <property type="match status" value="1"/>
</dbReference>
<dbReference type="PANTHER" id="PTHR11472:SF47">
    <property type="entry name" value="FANCONI ANEMIA GROUP J PROTEIN"/>
    <property type="match status" value="1"/>
</dbReference>
<sequence length="94" mass="10560">LLEKLKERWLSTGLWHNLELVKTVIVEPQGGEKIDFDELLQVYYDAIKYKGEKDGALLVAVCRGKVSEGLDFSDDNARAVVTIGIPFPNVKDLQ</sequence>
<name>A0A212D815_CEREH</name>
<dbReference type="GO" id="GO:0016818">
    <property type="term" value="F:hydrolase activity, acting on acid anhydrides, in phosphorus-containing anhydrides"/>
    <property type="evidence" value="ECO:0007669"/>
    <property type="project" value="InterPro"/>
</dbReference>
<dbReference type="InterPro" id="IPR006555">
    <property type="entry name" value="ATP-dep_Helicase_C"/>
</dbReference>
<accession>A0A212D815</accession>
<evidence type="ECO:0000313" key="3">
    <source>
        <dbReference type="Proteomes" id="UP000242450"/>
    </source>
</evidence>
<dbReference type="GO" id="GO:0003678">
    <property type="term" value="F:DNA helicase activity"/>
    <property type="evidence" value="ECO:0007669"/>
    <property type="project" value="TreeGrafter"/>
</dbReference>
<gene>
    <name evidence="2" type="ORF">Celaphus_00000651</name>
</gene>